<evidence type="ECO:0000313" key="3">
    <source>
        <dbReference type="Proteomes" id="UP000007304"/>
    </source>
</evidence>
<reference evidence="2" key="1">
    <citation type="submission" date="2011-07" db="EMBL/GenBank/DDBJ databases">
        <title>The Genome Sequence of Exophiala (Wangiella) dermatitidis NIH/UT8656.</title>
        <authorList>
            <consortium name="The Broad Institute Genome Sequencing Platform"/>
            <person name="Cuomo C."/>
            <person name="Wang Z."/>
            <person name="Hunicke-Smith S."/>
            <person name="Szanislo P.J."/>
            <person name="Earl A."/>
            <person name="Young S.K."/>
            <person name="Zeng Q."/>
            <person name="Gargeya S."/>
            <person name="Fitzgerald M."/>
            <person name="Haas B."/>
            <person name="Abouelleil A."/>
            <person name="Alvarado L."/>
            <person name="Arachchi H.M."/>
            <person name="Berlin A."/>
            <person name="Brown A."/>
            <person name="Chapman S.B."/>
            <person name="Chen Z."/>
            <person name="Dunbar C."/>
            <person name="Freedman E."/>
            <person name="Gearin G."/>
            <person name="Gellesch M."/>
            <person name="Goldberg J."/>
            <person name="Griggs A."/>
            <person name="Gujja S."/>
            <person name="Heiman D."/>
            <person name="Howarth C."/>
            <person name="Larson L."/>
            <person name="Lui A."/>
            <person name="MacDonald P.J.P."/>
            <person name="Montmayeur A."/>
            <person name="Murphy C."/>
            <person name="Neiman D."/>
            <person name="Pearson M."/>
            <person name="Priest M."/>
            <person name="Roberts A."/>
            <person name="Saif S."/>
            <person name="Shea T."/>
            <person name="Shenoy N."/>
            <person name="Sisk P."/>
            <person name="Stolte C."/>
            <person name="Sykes S."/>
            <person name="Wortman J."/>
            <person name="Nusbaum C."/>
            <person name="Birren B."/>
        </authorList>
    </citation>
    <scope>NUCLEOTIDE SEQUENCE</scope>
    <source>
        <strain evidence="2">NIH/UT8656</strain>
    </source>
</reference>
<dbReference type="AlphaFoldDB" id="H6BYU3"/>
<gene>
    <name evidence="2" type="ORF">HMPREF1120_04873</name>
</gene>
<feature type="region of interest" description="Disordered" evidence="1">
    <location>
        <begin position="1"/>
        <end position="76"/>
    </location>
</feature>
<dbReference type="STRING" id="858893.H6BYU3"/>
<dbReference type="RefSeq" id="XP_009157268.1">
    <property type="nucleotide sequence ID" value="XM_009159020.1"/>
</dbReference>
<accession>H6BYU3</accession>
<dbReference type="InParanoid" id="H6BYU3"/>
<keyword evidence="3" id="KW-1185">Reference proteome</keyword>
<sequence length="76" mass="9229">MDKSQITKHRRSLGESDHSFEHRPRFYRQEGQHAEERRSPREARSDSYQQPRKEVRRERSLSPYSKRLALTQAMNM</sequence>
<protein>
    <submittedName>
        <fullName evidence="2">Uncharacterized protein</fullName>
    </submittedName>
</protein>
<feature type="compositionally biased region" description="Basic residues" evidence="1">
    <location>
        <begin position="1"/>
        <end position="11"/>
    </location>
</feature>
<proteinExistence type="predicted"/>
<feature type="compositionally biased region" description="Basic and acidic residues" evidence="1">
    <location>
        <begin position="12"/>
        <end position="60"/>
    </location>
</feature>
<dbReference type="HOGENOM" id="CLU_199208_0_0_1"/>
<organism evidence="2 3">
    <name type="scientific">Exophiala dermatitidis (strain ATCC 34100 / CBS 525.76 / NIH/UT8656)</name>
    <name type="common">Black yeast</name>
    <name type="synonym">Wangiella dermatitidis</name>
    <dbReference type="NCBI Taxonomy" id="858893"/>
    <lineage>
        <taxon>Eukaryota</taxon>
        <taxon>Fungi</taxon>
        <taxon>Dikarya</taxon>
        <taxon>Ascomycota</taxon>
        <taxon>Pezizomycotina</taxon>
        <taxon>Eurotiomycetes</taxon>
        <taxon>Chaetothyriomycetidae</taxon>
        <taxon>Chaetothyriales</taxon>
        <taxon>Herpotrichiellaceae</taxon>
        <taxon>Exophiala</taxon>
    </lineage>
</organism>
<dbReference type="EMBL" id="JH226133">
    <property type="protein sequence ID" value="EHY56807.1"/>
    <property type="molecule type" value="Genomic_DNA"/>
</dbReference>
<name>H6BYU3_EXODN</name>
<dbReference type="GeneID" id="20309512"/>
<dbReference type="Proteomes" id="UP000007304">
    <property type="component" value="Unassembled WGS sequence"/>
</dbReference>
<dbReference type="VEuPathDB" id="FungiDB:HMPREF1120_04873"/>
<evidence type="ECO:0000256" key="1">
    <source>
        <dbReference type="SAM" id="MobiDB-lite"/>
    </source>
</evidence>
<evidence type="ECO:0000313" key="2">
    <source>
        <dbReference type="EMBL" id="EHY56807.1"/>
    </source>
</evidence>